<dbReference type="PROSITE" id="PS00379">
    <property type="entry name" value="CDP_ALCOHOL_P_TRANSF"/>
    <property type="match status" value="1"/>
</dbReference>
<feature type="transmembrane region" description="Helical" evidence="3">
    <location>
        <begin position="103"/>
        <end position="122"/>
    </location>
</feature>
<dbReference type="RefSeq" id="WP_164211015.1">
    <property type="nucleotide sequence ID" value="NZ_JAAGSC010000040.1"/>
</dbReference>
<feature type="transmembrane region" description="Helical" evidence="3">
    <location>
        <begin position="216"/>
        <end position="236"/>
    </location>
</feature>
<feature type="transmembrane region" description="Helical" evidence="3">
    <location>
        <begin position="74"/>
        <end position="91"/>
    </location>
</feature>
<evidence type="ECO:0000256" key="2">
    <source>
        <dbReference type="RuleBase" id="RU003750"/>
    </source>
</evidence>
<keyword evidence="5" id="KW-1185">Reference proteome</keyword>
<dbReference type="Proteomes" id="UP000484885">
    <property type="component" value="Unassembled WGS sequence"/>
</dbReference>
<reference evidence="4 5" key="1">
    <citation type="submission" date="2020-02" db="EMBL/GenBank/DDBJ databases">
        <authorList>
            <person name="Zhang X.-Y."/>
        </authorList>
    </citation>
    <scope>NUCLEOTIDE SEQUENCE [LARGE SCALE GENOMIC DNA]</scope>
    <source>
        <strain evidence="4 5">C33</strain>
    </source>
</reference>
<keyword evidence="3" id="KW-0812">Transmembrane</keyword>
<evidence type="ECO:0000313" key="4">
    <source>
        <dbReference type="EMBL" id="NDY95617.1"/>
    </source>
</evidence>
<comment type="caution">
    <text evidence="4">The sequence shown here is derived from an EMBL/GenBank/DDBJ whole genome shotgun (WGS) entry which is preliminary data.</text>
</comment>
<dbReference type="AlphaFoldDB" id="A0A845UVX1"/>
<evidence type="ECO:0000256" key="3">
    <source>
        <dbReference type="SAM" id="Phobius"/>
    </source>
</evidence>
<feature type="transmembrane region" description="Helical" evidence="3">
    <location>
        <begin position="44"/>
        <end position="62"/>
    </location>
</feature>
<evidence type="ECO:0000256" key="1">
    <source>
        <dbReference type="ARBA" id="ARBA00022679"/>
    </source>
</evidence>
<gene>
    <name evidence="4" type="ORF">G3I74_07750</name>
</gene>
<keyword evidence="3" id="KW-1133">Transmembrane helix</keyword>
<organism evidence="4 5">
    <name type="scientific">Wenzhouxiangella limi</name>
    <dbReference type="NCBI Taxonomy" id="2707351"/>
    <lineage>
        <taxon>Bacteria</taxon>
        <taxon>Pseudomonadati</taxon>
        <taxon>Pseudomonadota</taxon>
        <taxon>Gammaproteobacteria</taxon>
        <taxon>Chromatiales</taxon>
        <taxon>Wenzhouxiangellaceae</taxon>
        <taxon>Wenzhouxiangella</taxon>
    </lineage>
</organism>
<dbReference type="InterPro" id="IPR043130">
    <property type="entry name" value="CDP-OH_PTrfase_TM_dom"/>
</dbReference>
<dbReference type="GO" id="GO:0008654">
    <property type="term" value="P:phospholipid biosynthetic process"/>
    <property type="evidence" value="ECO:0007669"/>
    <property type="project" value="InterPro"/>
</dbReference>
<dbReference type="InterPro" id="IPR048254">
    <property type="entry name" value="CDP_ALCOHOL_P_TRANSF_CS"/>
</dbReference>
<evidence type="ECO:0000313" key="5">
    <source>
        <dbReference type="Proteomes" id="UP000484885"/>
    </source>
</evidence>
<protein>
    <submittedName>
        <fullName evidence="4">CDP-alcohol phosphatidyltransferase family protein</fullName>
    </submittedName>
</protein>
<dbReference type="InterPro" id="IPR000462">
    <property type="entry name" value="CDP-OH_P_trans"/>
</dbReference>
<keyword evidence="3" id="KW-0472">Membrane</keyword>
<feature type="transmembrane region" description="Helical" evidence="3">
    <location>
        <begin position="159"/>
        <end position="180"/>
    </location>
</feature>
<name>A0A845UVX1_9GAMM</name>
<proteinExistence type="inferred from homology"/>
<dbReference type="GO" id="GO:0016020">
    <property type="term" value="C:membrane"/>
    <property type="evidence" value="ECO:0007669"/>
    <property type="project" value="InterPro"/>
</dbReference>
<keyword evidence="1 2" id="KW-0808">Transferase</keyword>
<dbReference type="EMBL" id="JAAGSC010000040">
    <property type="protein sequence ID" value="NDY95617.1"/>
    <property type="molecule type" value="Genomic_DNA"/>
</dbReference>
<dbReference type="GO" id="GO:0016780">
    <property type="term" value="F:phosphotransferase activity, for other substituted phosphate groups"/>
    <property type="evidence" value="ECO:0007669"/>
    <property type="project" value="InterPro"/>
</dbReference>
<feature type="transmembrane region" description="Helical" evidence="3">
    <location>
        <begin position="20"/>
        <end position="38"/>
    </location>
</feature>
<accession>A0A845UVX1</accession>
<dbReference type="Pfam" id="PF01066">
    <property type="entry name" value="CDP-OH_P_transf"/>
    <property type="match status" value="1"/>
</dbReference>
<comment type="similarity">
    <text evidence="2">Belongs to the CDP-alcohol phosphatidyltransferase class-I family.</text>
</comment>
<dbReference type="Gene3D" id="1.20.120.1760">
    <property type="match status" value="1"/>
</dbReference>
<sequence>MTHTSCDSENRPARAGGGVWLLPITVPALGLAALALVGADPHTLLSAVALAALLAAAIRHLASRSGARLGRASQVTLARAGLVAVLAAALFEPALYREQGWTIAGLALLVLALDGVDGWLARRFDECSEFGARFDMEVDAGLIMVLCLGAMAADLAGPWVLLIGLMRYGFLLAASVWPWLSAPLPGSFRRKLVCVWQVSALVLVITPLVGSPTASILLLSALVGLVLSFGLDVAWLKRHQASPLAT</sequence>
<feature type="transmembrane region" description="Helical" evidence="3">
    <location>
        <begin position="134"/>
        <end position="153"/>
    </location>
</feature>
<feature type="transmembrane region" description="Helical" evidence="3">
    <location>
        <begin position="192"/>
        <end position="210"/>
    </location>
</feature>